<feature type="compositionally biased region" description="Polar residues" evidence="1">
    <location>
        <begin position="122"/>
        <end position="131"/>
    </location>
</feature>
<feature type="region of interest" description="Disordered" evidence="1">
    <location>
        <begin position="449"/>
        <end position="482"/>
    </location>
</feature>
<feature type="compositionally biased region" description="Low complexity" evidence="1">
    <location>
        <begin position="577"/>
        <end position="610"/>
    </location>
</feature>
<feature type="region of interest" description="Disordered" evidence="1">
    <location>
        <begin position="498"/>
        <end position="532"/>
    </location>
</feature>
<dbReference type="Proteomes" id="UP000294933">
    <property type="component" value="Unassembled WGS sequence"/>
</dbReference>
<organism evidence="2 3">
    <name type="scientific">Rickenella mellea</name>
    <dbReference type="NCBI Taxonomy" id="50990"/>
    <lineage>
        <taxon>Eukaryota</taxon>
        <taxon>Fungi</taxon>
        <taxon>Dikarya</taxon>
        <taxon>Basidiomycota</taxon>
        <taxon>Agaricomycotina</taxon>
        <taxon>Agaricomycetes</taxon>
        <taxon>Hymenochaetales</taxon>
        <taxon>Rickenellaceae</taxon>
        <taxon>Rickenella</taxon>
    </lineage>
</organism>
<evidence type="ECO:0000313" key="3">
    <source>
        <dbReference type="Proteomes" id="UP000294933"/>
    </source>
</evidence>
<reference evidence="2 3" key="1">
    <citation type="submission" date="2018-06" db="EMBL/GenBank/DDBJ databases">
        <title>A transcriptomic atlas of mushroom development highlights an independent origin of complex multicellularity.</title>
        <authorList>
            <consortium name="DOE Joint Genome Institute"/>
            <person name="Krizsan K."/>
            <person name="Almasi E."/>
            <person name="Merenyi Z."/>
            <person name="Sahu N."/>
            <person name="Viragh M."/>
            <person name="Koszo T."/>
            <person name="Mondo S."/>
            <person name="Kiss B."/>
            <person name="Balint B."/>
            <person name="Kues U."/>
            <person name="Barry K."/>
            <person name="Hegedus J.C."/>
            <person name="Henrissat B."/>
            <person name="Johnson J."/>
            <person name="Lipzen A."/>
            <person name="Ohm R."/>
            <person name="Nagy I."/>
            <person name="Pangilinan J."/>
            <person name="Yan J."/>
            <person name="Xiong Y."/>
            <person name="Grigoriev I.V."/>
            <person name="Hibbett D.S."/>
            <person name="Nagy L.G."/>
        </authorList>
    </citation>
    <scope>NUCLEOTIDE SEQUENCE [LARGE SCALE GENOMIC DNA]</scope>
    <source>
        <strain evidence="2 3">SZMC22713</strain>
    </source>
</reference>
<feature type="region of interest" description="Disordered" evidence="1">
    <location>
        <begin position="112"/>
        <end position="140"/>
    </location>
</feature>
<sequence>MATDLAPSSTAANIIMRDQRQALLPIACRLIPFDQWLVSHVDTSWKVKEVKHWLLRKCNAWGTSPPEPPRFRPASPVTFAASSRDSVEIQDDLDSGTDDWDLFSFDYNREMRETDPGLPERQASSGRSTSMEFAPRKRSGVDTSAITDDVTGKFMLLSFANGHILDDEASLSWYKIRPYELFEMHRYGIVVRLPRKSLDYAEPYFDSAVMMLDTSTSGERDGAARPKRGRSIKKVDDRKAEWKPRWVVIREGMFYLGTDVINAPLHRYPLSSLVAIRGSEHLGLEAAKSHPRAICIKFDVPAVSSPETDNLHQRNEANDPKDETGTWVQLDLPDESAHDNLLRVLHRLAPHPTPSTFLSQTSSSKSLVASPTSEPTLSAATRLRLGVHYPEWRLSIVRRARKSGLGDIGPAMANWLYGGGEERVSSGTHSLKHKESSLSAFALHMRTESAAAASQVSTAGEDEPELWPDEDDEDDADTESEVEWEGWVHDIGRATTHHWSPPPATVMAASTLSSSSSPSTPSSFDQWGTGDDHARRARTVSFEPDQRSIITTSISAAGRVRSRSSTIAIAPKSPGVPTSLPTSTSPTLSKASTIKSKSPPLSPSSLPASAIMTNPAASTSKRRSLNLRLQLSQPDLSHASSSSRVNAENAAGIGSPIQPRMPLSAGPPPSPSSTSGPGRRVVRGVSIRDALRPGRLTSR</sequence>
<feature type="region of interest" description="Disordered" evidence="1">
    <location>
        <begin position="354"/>
        <end position="375"/>
    </location>
</feature>
<feature type="region of interest" description="Disordered" evidence="1">
    <location>
        <begin position="305"/>
        <end position="325"/>
    </location>
</feature>
<dbReference type="CDD" id="cd00821">
    <property type="entry name" value="PH"/>
    <property type="match status" value="1"/>
</dbReference>
<evidence type="ECO:0000256" key="1">
    <source>
        <dbReference type="SAM" id="MobiDB-lite"/>
    </source>
</evidence>
<accession>A0A4Y7QK33</accession>
<feature type="compositionally biased region" description="Polar residues" evidence="1">
    <location>
        <begin position="634"/>
        <end position="646"/>
    </location>
</feature>
<gene>
    <name evidence="2" type="ORF">BD410DRAFT_893917</name>
</gene>
<feature type="compositionally biased region" description="Low complexity" evidence="1">
    <location>
        <begin position="355"/>
        <end position="370"/>
    </location>
</feature>
<keyword evidence="3" id="KW-1185">Reference proteome</keyword>
<proteinExistence type="predicted"/>
<feature type="region of interest" description="Disordered" evidence="1">
    <location>
        <begin position="560"/>
        <end position="699"/>
    </location>
</feature>
<evidence type="ECO:0008006" key="4">
    <source>
        <dbReference type="Google" id="ProtNLM"/>
    </source>
</evidence>
<name>A0A4Y7QK33_9AGAM</name>
<dbReference type="OrthoDB" id="3225203at2759"/>
<dbReference type="VEuPathDB" id="FungiDB:BD410DRAFT_893917"/>
<dbReference type="AlphaFoldDB" id="A0A4Y7QK33"/>
<feature type="compositionally biased region" description="Acidic residues" evidence="1">
    <location>
        <begin position="460"/>
        <end position="482"/>
    </location>
</feature>
<protein>
    <recommendedName>
        <fullName evidence="4">PH domain-containing protein</fullName>
    </recommendedName>
</protein>
<dbReference type="EMBL" id="ML170158">
    <property type="protein sequence ID" value="TDL27716.1"/>
    <property type="molecule type" value="Genomic_DNA"/>
</dbReference>
<feature type="compositionally biased region" description="Basic and acidic residues" evidence="1">
    <location>
        <begin position="309"/>
        <end position="324"/>
    </location>
</feature>
<dbReference type="STRING" id="50990.A0A4Y7QK33"/>
<feature type="compositionally biased region" description="Low complexity" evidence="1">
    <location>
        <begin position="510"/>
        <end position="523"/>
    </location>
</feature>
<evidence type="ECO:0000313" key="2">
    <source>
        <dbReference type="EMBL" id="TDL27716.1"/>
    </source>
</evidence>